<evidence type="ECO:0000256" key="9">
    <source>
        <dbReference type="SAM" id="Phobius"/>
    </source>
</evidence>
<evidence type="ECO:0000256" key="4">
    <source>
        <dbReference type="ARBA" id="ARBA00022723"/>
    </source>
</evidence>
<evidence type="ECO:0000256" key="5">
    <source>
        <dbReference type="ARBA" id="ARBA00022989"/>
    </source>
</evidence>
<evidence type="ECO:0000256" key="2">
    <source>
        <dbReference type="ARBA" id="ARBA00022617"/>
    </source>
</evidence>
<keyword evidence="6" id="KW-0408">Iron</keyword>
<dbReference type="InterPro" id="IPR034804">
    <property type="entry name" value="SQR/QFR_C/D"/>
</dbReference>
<keyword evidence="2" id="KW-0349">Heme</keyword>
<keyword evidence="5 9" id="KW-1133">Transmembrane helix</keyword>
<keyword evidence="3 9" id="KW-0812">Transmembrane</keyword>
<evidence type="ECO:0000256" key="8">
    <source>
        <dbReference type="SAM" id="MobiDB-lite"/>
    </source>
</evidence>
<keyword evidence="4" id="KW-0479">Metal-binding</keyword>
<feature type="region of interest" description="Disordered" evidence="8">
    <location>
        <begin position="1"/>
        <end position="29"/>
    </location>
</feature>
<proteinExistence type="predicted"/>
<evidence type="ECO:0000256" key="6">
    <source>
        <dbReference type="ARBA" id="ARBA00023004"/>
    </source>
</evidence>
<evidence type="ECO:0000256" key="1">
    <source>
        <dbReference type="ARBA" id="ARBA00004370"/>
    </source>
</evidence>
<evidence type="ECO:0000256" key="3">
    <source>
        <dbReference type="ARBA" id="ARBA00022692"/>
    </source>
</evidence>
<keyword evidence="11" id="KW-1185">Reference proteome</keyword>
<dbReference type="InterPro" id="IPR000701">
    <property type="entry name" value="SuccDH_FuR_B_TM-su"/>
</dbReference>
<dbReference type="CDD" id="cd03500">
    <property type="entry name" value="SQR_TypeA_SdhD_like"/>
    <property type="match status" value="1"/>
</dbReference>
<dbReference type="Proteomes" id="UP001202244">
    <property type="component" value="Chromosome"/>
</dbReference>
<comment type="subcellular location">
    <subcellularLocation>
        <location evidence="1">Membrane</location>
    </subcellularLocation>
</comment>
<feature type="transmembrane region" description="Helical" evidence="9">
    <location>
        <begin position="108"/>
        <end position="126"/>
    </location>
</feature>
<evidence type="ECO:0000313" key="11">
    <source>
        <dbReference type="Proteomes" id="UP001202244"/>
    </source>
</evidence>
<reference evidence="10 11" key="1">
    <citation type="journal article" date="2023" name="Microbiol. Spectr.">
        <title>Synergy between Genome Mining, Metabolomics, and Bioinformatics Uncovers Antibacterial Chlorinated Carbazole Alkaloids and Their Biosynthetic Gene Cluster from Streptomyces tubbatahanensis sp. nov., a Novel Actinomycete Isolated from Sulu Sea, Philippines.</title>
        <authorList>
            <person name="Tenebro C.P."/>
            <person name="Trono D.J.V.L."/>
            <person name="Balida L.A.P."/>
            <person name="Bayog L.K.A."/>
            <person name="Bruna J.R."/>
            <person name="Sabido E.M."/>
            <person name="Caspe D.P.C."/>
            <person name="de Los Santos E.L.C."/>
            <person name="Saludes J.P."/>
            <person name="Dalisay D.S."/>
        </authorList>
    </citation>
    <scope>NUCLEOTIDE SEQUENCE [LARGE SCALE GENOMIC DNA]</scope>
    <source>
        <strain evidence="10 11">DSD3025</strain>
    </source>
</reference>
<dbReference type="Gene3D" id="1.20.1300.10">
    <property type="entry name" value="Fumarate reductase/succinate dehydrogenase, transmembrane subunit"/>
    <property type="match status" value="1"/>
</dbReference>
<dbReference type="RefSeq" id="WP_242753624.1">
    <property type="nucleotide sequence ID" value="NZ_CP093846.1"/>
</dbReference>
<organism evidence="10 11">
    <name type="scientific">Streptomyces tubbatahanensis</name>
    <dbReference type="NCBI Taxonomy" id="2923272"/>
    <lineage>
        <taxon>Bacteria</taxon>
        <taxon>Bacillati</taxon>
        <taxon>Actinomycetota</taxon>
        <taxon>Actinomycetes</taxon>
        <taxon>Kitasatosporales</taxon>
        <taxon>Streptomycetaceae</taxon>
        <taxon>Streptomyces</taxon>
    </lineage>
</organism>
<feature type="compositionally biased region" description="Low complexity" evidence="8">
    <location>
        <begin position="1"/>
        <end position="20"/>
    </location>
</feature>
<name>A0ABY3XW50_9ACTN</name>
<feature type="transmembrane region" description="Helical" evidence="9">
    <location>
        <begin position="147"/>
        <end position="167"/>
    </location>
</feature>
<sequence length="172" mass="19061">MSTTETTEAAKNAKNAKNAEGAGGPTDDVALFDVDHPAPVIEPPRKRTAKTPKASRGNFEMQTWLFMRLSGIVLVVLVLGHLLIQLVLDGGVSKIGFAFVAGRWASPFWQVWDLAMLWLAMLHGANGLRTVINDYAERDTTRFWLKMLLYVATVFTVLLGTLVIFTFDPNIR</sequence>
<accession>A0ABY3XW50</accession>
<protein>
    <submittedName>
        <fullName evidence="10">Succinate dehydrogenase hydrophobic membrane anchor subunit</fullName>
    </submittedName>
</protein>
<keyword evidence="7 9" id="KW-0472">Membrane</keyword>
<dbReference type="Pfam" id="PF01127">
    <property type="entry name" value="Sdh_cyt"/>
    <property type="match status" value="1"/>
</dbReference>
<feature type="transmembrane region" description="Helical" evidence="9">
    <location>
        <begin position="65"/>
        <end position="88"/>
    </location>
</feature>
<evidence type="ECO:0000313" key="10">
    <source>
        <dbReference type="EMBL" id="UNS98589.1"/>
    </source>
</evidence>
<dbReference type="SUPFAM" id="SSF81343">
    <property type="entry name" value="Fumarate reductase respiratory complex transmembrane subunits"/>
    <property type="match status" value="1"/>
</dbReference>
<gene>
    <name evidence="10" type="ORF">MMF93_20590</name>
</gene>
<dbReference type="EMBL" id="CP093846">
    <property type="protein sequence ID" value="UNS98589.1"/>
    <property type="molecule type" value="Genomic_DNA"/>
</dbReference>
<evidence type="ECO:0000256" key="7">
    <source>
        <dbReference type="ARBA" id="ARBA00023136"/>
    </source>
</evidence>